<keyword evidence="5" id="KW-0732">Signal</keyword>
<feature type="region of interest" description="Disordered" evidence="4">
    <location>
        <begin position="62"/>
        <end position="88"/>
    </location>
</feature>
<dbReference type="InterPro" id="IPR017850">
    <property type="entry name" value="Alkaline_phosphatase_core_sf"/>
</dbReference>
<dbReference type="SUPFAM" id="SSF53649">
    <property type="entry name" value="Alkaline phosphatase-like"/>
    <property type="match status" value="1"/>
</dbReference>
<dbReference type="InterPro" id="IPR001952">
    <property type="entry name" value="Alkaline_phosphatase"/>
</dbReference>
<dbReference type="EMBL" id="MCGR01000076">
    <property type="protein sequence ID" value="ORY59447.1"/>
    <property type="molecule type" value="Genomic_DNA"/>
</dbReference>
<dbReference type="Proteomes" id="UP000193467">
    <property type="component" value="Unassembled WGS sequence"/>
</dbReference>
<evidence type="ECO:0000256" key="2">
    <source>
        <dbReference type="PIRSR" id="PIRSR601952-2"/>
    </source>
</evidence>
<dbReference type="OrthoDB" id="5818554at2759"/>
<proteinExistence type="inferred from homology"/>
<dbReference type="Pfam" id="PF00245">
    <property type="entry name" value="Alk_phosphatase"/>
    <property type="match status" value="1"/>
</dbReference>
<feature type="binding site" evidence="2">
    <location>
        <position position="187"/>
    </location>
    <ligand>
        <name>Mg(2+)</name>
        <dbReference type="ChEBI" id="CHEBI:18420"/>
    </ligand>
</feature>
<sequence length="386" mass="41983">MSIDVQYIFFVLQLALALGELLAGAPPSAPQQLGEDENTLIVVTVDHGHGFDADLDLALQSSDRPIPSSSLPSRPTFPSVEPSEPVRAYSRRPIRSALEAHLHPISDQQSDLSAYHVAAGSLPTLAKQDQDPCARFVQVLPLPYPLQTPENVLKLSYNGGMIAIAHWTVLPLAEKPCARNVILFIGDGMTSSMVTAARMLGHKSINGKYQSRLALDDAPGYGSSMTHGIYSFITDLANSTTALYSGKKATVNGLNAYTDSTGDAFNKPKFETVFEMGRRINNARGGIVSLGRGRLLRRGSPPRLRRPGSSLPHRRPRLLVGTWTQALLQYPELGSPRLSISAAIKPPSPSPRRLQVDPLSVFLATQTWIHVVRMFVKGIAHCFRAP</sequence>
<dbReference type="GO" id="GO:0004035">
    <property type="term" value="F:alkaline phosphatase activity"/>
    <property type="evidence" value="ECO:0007669"/>
    <property type="project" value="UniProtKB-EC"/>
</dbReference>
<feature type="signal peptide" evidence="5">
    <location>
        <begin position="1"/>
        <end position="19"/>
    </location>
</feature>
<comment type="caution">
    <text evidence="6">The sequence shown here is derived from an EMBL/GenBank/DDBJ whole genome shotgun (WGS) entry which is preliminary data.</text>
</comment>
<dbReference type="EC" id="3.1.3.1" evidence="1"/>
<dbReference type="Gene3D" id="3.40.720.10">
    <property type="entry name" value="Alkaline Phosphatase, subunit A"/>
    <property type="match status" value="1"/>
</dbReference>
<dbReference type="PANTHER" id="PTHR11596:SF72">
    <property type="entry name" value="ALKALINE PHOSPHATASE"/>
    <property type="match status" value="1"/>
</dbReference>
<evidence type="ECO:0000256" key="3">
    <source>
        <dbReference type="RuleBase" id="RU003946"/>
    </source>
</evidence>
<keyword evidence="2" id="KW-0862">Zinc</keyword>
<gene>
    <name evidence="6" type="ORF">BCR35DRAFT_315750</name>
</gene>
<evidence type="ECO:0000256" key="1">
    <source>
        <dbReference type="ARBA" id="ARBA00012647"/>
    </source>
</evidence>
<dbReference type="InParanoid" id="A0A1Y2DJM2"/>
<keyword evidence="2" id="KW-0479">Metal-binding</keyword>
<evidence type="ECO:0000313" key="6">
    <source>
        <dbReference type="EMBL" id="ORY59447.1"/>
    </source>
</evidence>
<reference evidence="6 7" key="1">
    <citation type="submission" date="2016-07" db="EMBL/GenBank/DDBJ databases">
        <title>Pervasive Adenine N6-methylation of Active Genes in Fungi.</title>
        <authorList>
            <consortium name="DOE Joint Genome Institute"/>
            <person name="Mondo S.J."/>
            <person name="Dannebaum R.O."/>
            <person name="Kuo R.C."/>
            <person name="Labutti K."/>
            <person name="Haridas S."/>
            <person name="Kuo A."/>
            <person name="Salamov A."/>
            <person name="Ahrendt S.R."/>
            <person name="Lipzen A."/>
            <person name="Sullivan W."/>
            <person name="Andreopoulos W.B."/>
            <person name="Clum A."/>
            <person name="Lindquist E."/>
            <person name="Daum C."/>
            <person name="Ramamoorthy G.K."/>
            <person name="Gryganskyi A."/>
            <person name="Culley D."/>
            <person name="Magnuson J.K."/>
            <person name="James T.Y."/>
            <person name="O'Malley M.A."/>
            <person name="Stajich J.E."/>
            <person name="Spatafora J.W."/>
            <person name="Visel A."/>
            <person name="Grigoriev I.V."/>
        </authorList>
    </citation>
    <scope>NUCLEOTIDE SEQUENCE [LARGE SCALE GENOMIC DNA]</scope>
    <source>
        <strain evidence="6 7">62-1032</strain>
    </source>
</reference>
<dbReference type="AlphaFoldDB" id="A0A1Y2DJM2"/>
<name>A0A1Y2DJM2_9BASI</name>
<dbReference type="PANTHER" id="PTHR11596">
    <property type="entry name" value="ALKALINE PHOSPHATASE"/>
    <property type="match status" value="1"/>
</dbReference>
<organism evidence="6 7">
    <name type="scientific">Leucosporidium creatinivorum</name>
    <dbReference type="NCBI Taxonomy" id="106004"/>
    <lineage>
        <taxon>Eukaryota</taxon>
        <taxon>Fungi</taxon>
        <taxon>Dikarya</taxon>
        <taxon>Basidiomycota</taxon>
        <taxon>Pucciniomycotina</taxon>
        <taxon>Microbotryomycetes</taxon>
        <taxon>Leucosporidiales</taxon>
        <taxon>Leucosporidium</taxon>
    </lineage>
</organism>
<comment type="cofactor">
    <cofactor evidence="2">
        <name>Mg(2+)</name>
        <dbReference type="ChEBI" id="CHEBI:18420"/>
    </cofactor>
    <text evidence="2">Binds 1 Mg(2+) ion.</text>
</comment>
<accession>A0A1Y2DJM2</accession>
<evidence type="ECO:0000313" key="7">
    <source>
        <dbReference type="Proteomes" id="UP000193467"/>
    </source>
</evidence>
<feature type="binding site" evidence="2">
    <location>
        <position position="187"/>
    </location>
    <ligand>
        <name>Zn(2+)</name>
        <dbReference type="ChEBI" id="CHEBI:29105"/>
        <label>2</label>
    </ligand>
</feature>
<feature type="chain" id="PRO_5012169269" description="alkaline phosphatase" evidence="5">
    <location>
        <begin position="20"/>
        <end position="386"/>
    </location>
</feature>
<keyword evidence="7" id="KW-1185">Reference proteome</keyword>
<comment type="similarity">
    <text evidence="3">Belongs to the alkaline phosphatase family.</text>
</comment>
<evidence type="ECO:0000256" key="4">
    <source>
        <dbReference type="SAM" id="MobiDB-lite"/>
    </source>
</evidence>
<protein>
    <recommendedName>
        <fullName evidence="1">alkaline phosphatase</fullName>
        <ecNumber evidence="1">3.1.3.1</ecNumber>
    </recommendedName>
</protein>
<feature type="compositionally biased region" description="Low complexity" evidence="4">
    <location>
        <begin position="62"/>
        <end position="74"/>
    </location>
</feature>
<evidence type="ECO:0000256" key="5">
    <source>
        <dbReference type="SAM" id="SignalP"/>
    </source>
</evidence>
<dbReference type="PRINTS" id="PR00113">
    <property type="entry name" value="ALKPHPHTASE"/>
</dbReference>
<dbReference type="STRING" id="106004.A0A1Y2DJM2"/>
<keyword evidence="2" id="KW-0460">Magnesium</keyword>
<comment type="cofactor">
    <cofactor evidence="2">
        <name>Zn(2+)</name>
        <dbReference type="ChEBI" id="CHEBI:29105"/>
    </cofactor>
    <text evidence="2">Binds 2 Zn(2+) ions.</text>
</comment>
<dbReference type="GO" id="GO:0046872">
    <property type="term" value="F:metal ion binding"/>
    <property type="evidence" value="ECO:0007669"/>
    <property type="project" value="UniProtKB-KW"/>
</dbReference>